<organism evidence="7 8">
    <name type="scientific">Magallana gigas</name>
    <name type="common">Pacific oyster</name>
    <name type="synonym">Crassostrea gigas</name>
    <dbReference type="NCBI Taxonomy" id="29159"/>
    <lineage>
        <taxon>Eukaryota</taxon>
        <taxon>Metazoa</taxon>
        <taxon>Spiralia</taxon>
        <taxon>Lophotrochozoa</taxon>
        <taxon>Mollusca</taxon>
        <taxon>Bivalvia</taxon>
        <taxon>Autobranchia</taxon>
        <taxon>Pteriomorphia</taxon>
        <taxon>Ostreida</taxon>
        <taxon>Ostreoidea</taxon>
        <taxon>Ostreidae</taxon>
        <taxon>Magallana</taxon>
    </lineage>
</organism>
<feature type="transmembrane region" description="Helical" evidence="6">
    <location>
        <begin position="95"/>
        <end position="111"/>
    </location>
</feature>
<feature type="transmembrane region" description="Helical" evidence="6">
    <location>
        <begin position="200"/>
        <end position="218"/>
    </location>
</feature>
<protein>
    <recommendedName>
        <fullName evidence="9">Interferon alpha-inducible protein 27, mitochondrial</fullName>
    </recommendedName>
</protein>
<evidence type="ECO:0000256" key="4">
    <source>
        <dbReference type="ARBA" id="ARBA00022989"/>
    </source>
</evidence>
<keyword evidence="5 6" id="KW-0472">Membrane</keyword>
<dbReference type="Proteomes" id="UP000005408">
    <property type="component" value="Unassembled WGS sequence"/>
</dbReference>
<evidence type="ECO:0000256" key="2">
    <source>
        <dbReference type="ARBA" id="ARBA00007262"/>
    </source>
</evidence>
<dbReference type="GO" id="GO:0097193">
    <property type="term" value="P:intrinsic apoptotic signaling pathway"/>
    <property type="evidence" value="ECO:0007669"/>
    <property type="project" value="TreeGrafter"/>
</dbReference>
<dbReference type="GO" id="GO:0001836">
    <property type="term" value="P:release of cytochrome c from mitochondria"/>
    <property type="evidence" value="ECO:0007669"/>
    <property type="project" value="TreeGrafter"/>
</dbReference>
<evidence type="ECO:0000256" key="5">
    <source>
        <dbReference type="ARBA" id="ARBA00023136"/>
    </source>
</evidence>
<comment type="subcellular location">
    <subcellularLocation>
        <location evidence="1">Membrane</location>
        <topology evidence="1">Multi-pass membrane protein</topology>
    </subcellularLocation>
</comment>
<dbReference type="Gene3D" id="6.10.110.10">
    <property type="match status" value="2"/>
</dbReference>
<keyword evidence="3 6" id="KW-0812">Transmembrane</keyword>
<proteinExistence type="inferred from homology"/>
<evidence type="ECO:0000313" key="7">
    <source>
        <dbReference type="EnsemblMetazoa" id="G23722.2:cds"/>
    </source>
</evidence>
<dbReference type="InterPro" id="IPR009311">
    <property type="entry name" value="IFI6/IFI27-like"/>
</dbReference>
<evidence type="ECO:0000313" key="8">
    <source>
        <dbReference type="Proteomes" id="UP000005408"/>
    </source>
</evidence>
<dbReference type="EnsemblMetazoa" id="G23722.2">
    <property type="protein sequence ID" value="G23722.2:cds"/>
    <property type="gene ID" value="G23722"/>
</dbReference>
<evidence type="ECO:0000256" key="6">
    <source>
        <dbReference type="SAM" id="Phobius"/>
    </source>
</evidence>
<keyword evidence="8" id="KW-1185">Reference proteome</keyword>
<keyword evidence="4 6" id="KW-1133">Transmembrane helix</keyword>
<name>A0A8W8KFY4_MAGGI</name>
<evidence type="ECO:0000256" key="3">
    <source>
        <dbReference type="ARBA" id="ARBA00022692"/>
    </source>
</evidence>
<accession>A0A8W8KFY4</accession>
<dbReference type="PANTHER" id="PTHR16932">
    <property type="entry name" value="INTERFERON ALPHA-INDUCIBLE PROTEIN 27"/>
    <property type="match status" value="1"/>
</dbReference>
<dbReference type="AlphaFoldDB" id="A0A8W8KFY4"/>
<sequence length="219" mass="21779">MRFRCIEPRSYDCETKTKFGSILRMVLPVVIAGVLTTVGAYIGTPTVLSALGFTKAGVAVGSMAAAVQTPATAAGGFFALCQSAGVLGLAASTKAAISAVAGAVVSVAAYAKKIDRHPDYCRVEAFVIIFRMVLLAVIAGVLTTIGAYIGTPTVLSAVGFTKAGVAAGSIAAGLQVPLTASGGLFSVFQSAGALGVAASTKMAISAVAGATSLIASILW</sequence>
<dbReference type="Pfam" id="PF06140">
    <property type="entry name" value="Ifi-6-16"/>
    <property type="match status" value="2"/>
</dbReference>
<feature type="transmembrane region" description="Helical" evidence="6">
    <location>
        <begin position="21"/>
        <end position="42"/>
    </location>
</feature>
<dbReference type="PANTHER" id="PTHR16932:SF18">
    <property type="entry name" value="INTERFERON, ALPHA-INDUCIBLE PROTEIN 27-LIKE 2"/>
    <property type="match status" value="1"/>
</dbReference>
<evidence type="ECO:0008006" key="9">
    <source>
        <dbReference type="Google" id="ProtNLM"/>
    </source>
</evidence>
<comment type="similarity">
    <text evidence="2">Belongs to the IFI6/IFI27 family.</text>
</comment>
<evidence type="ECO:0000256" key="1">
    <source>
        <dbReference type="ARBA" id="ARBA00004141"/>
    </source>
</evidence>
<dbReference type="GO" id="GO:0031966">
    <property type="term" value="C:mitochondrial membrane"/>
    <property type="evidence" value="ECO:0007669"/>
    <property type="project" value="TreeGrafter"/>
</dbReference>
<reference evidence="7" key="1">
    <citation type="submission" date="2022-08" db="UniProtKB">
        <authorList>
            <consortium name="EnsemblMetazoa"/>
        </authorList>
    </citation>
    <scope>IDENTIFICATION</scope>
    <source>
        <strain evidence="7">05x7-T-G4-1.051#20</strain>
    </source>
</reference>
<feature type="transmembrane region" description="Helical" evidence="6">
    <location>
        <begin position="123"/>
        <end position="149"/>
    </location>
</feature>
<dbReference type="InterPro" id="IPR038213">
    <property type="entry name" value="IFI6/IFI27-like_sf"/>
</dbReference>